<protein>
    <submittedName>
        <fullName evidence="1">Uncharacterized protein</fullName>
    </submittedName>
</protein>
<accession>L8GDD3</accession>
<keyword evidence="2" id="KW-1185">Reference proteome</keyword>
<evidence type="ECO:0000313" key="1">
    <source>
        <dbReference type="EMBL" id="ELR11140.1"/>
    </source>
</evidence>
<dbReference type="SUPFAM" id="SSF52047">
    <property type="entry name" value="RNI-like"/>
    <property type="match status" value="1"/>
</dbReference>
<dbReference type="InterPro" id="IPR032675">
    <property type="entry name" value="LRR_dom_sf"/>
</dbReference>
<dbReference type="Proteomes" id="UP000011083">
    <property type="component" value="Unassembled WGS sequence"/>
</dbReference>
<proteinExistence type="predicted"/>
<dbReference type="GeneID" id="14911544"/>
<name>L8GDD3_ACACF</name>
<sequence>MAGRTLEELALQVALEHVLHCESLRYLPTGVQLRMWEEVSVMVPITAALLRKFDLHLLAANKTLGGARGLHRDALELLGQYEKEEQQRAGTAHVGLRSLRVSAGLLAPFRQLRSLSLHVFIKPNDLRCLRGMPQLRRLDLSRSSLCDQGMTHLGTLRMWEEVSVMVPITAALLRKFDLHLLAANKTLGGARGLHRDALELLGQYEKEEQQRAGTAHVGLRSLRVSAIHPRPQGMQGLLAPFHQLRSLSLHVFIKPNDLRCLRNE</sequence>
<dbReference type="RefSeq" id="XP_004333153.1">
    <property type="nucleotide sequence ID" value="XM_004333105.1"/>
</dbReference>
<dbReference type="VEuPathDB" id="AmoebaDB:ACA1_387490"/>
<dbReference type="EMBL" id="KB008156">
    <property type="protein sequence ID" value="ELR11140.1"/>
    <property type="molecule type" value="Genomic_DNA"/>
</dbReference>
<dbReference type="KEGG" id="acan:ACA1_387490"/>
<dbReference type="AlphaFoldDB" id="L8GDD3"/>
<reference evidence="1 2" key="1">
    <citation type="journal article" date="2013" name="Genome Biol.">
        <title>Genome of Acanthamoeba castellanii highlights extensive lateral gene transfer and early evolution of tyrosine kinase signaling.</title>
        <authorList>
            <person name="Clarke M."/>
            <person name="Lohan A.J."/>
            <person name="Liu B."/>
            <person name="Lagkouvardos I."/>
            <person name="Roy S."/>
            <person name="Zafar N."/>
            <person name="Bertelli C."/>
            <person name="Schilde C."/>
            <person name="Kianianmomeni A."/>
            <person name="Burglin T.R."/>
            <person name="Frech C."/>
            <person name="Turcotte B."/>
            <person name="Kopec K.O."/>
            <person name="Synnott J.M."/>
            <person name="Choo C."/>
            <person name="Paponov I."/>
            <person name="Finkler A."/>
            <person name="Soon Heng Tan C."/>
            <person name="Hutchins A.P."/>
            <person name="Weinmeier T."/>
            <person name="Rattei T."/>
            <person name="Chu J.S."/>
            <person name="Gimenez G."/>
            <person name="Irimia M."/>
            <person name="Rigden D.J."/>
            <person name="Fitzpatrick D.A."/>
            <person name="Lorenzo-Morales J."/>
            <person name="Bateman A."/>
            <person name="Chiu C.H."/>
            <person name="Tang P."/>
            <person name="Hegemann P."/>
            <person name="Fromm H."/>
            <person name="Raoult D."/>
            <person name="Greub G."/>
            <person name="Miranda-Saavedra D."/>
            <person name="Chen N."/>
            <person name="Nash P."/>
            <person name="Ginger M.L."/>
            <person name="Horn M."/>
            <person name="Schaap P."/>
            <person name="Caler L."/>
            <person name="Loftus B."/>
        </authorList>
    </citation>
    <scope>NUCLEOTIDE SEQUENCE [LARGE SCALE GENOMIC DNA]</scope>
    <source>
        <strain evidence="1 2">Neff</strain>
    </source>
</reference>
<dbReference type="Gene3D" id="3.80.10.10">
    <property type="entry name" value="Ribonuclease Inhibitor"/>
    <property type="match status" value="1"/>
</dbReference>
<gene>
    <name evidence="1" type="ORF">ACA1_387490</name>
</gene>
<organism evidence="1 2">
    <name type="scientific">Acanthamoeba castellanii (strain ATCC 30010 / Neff)</name>
    <dbReference type="NCBI Taxonomy" id="1257118"/>
    <lineage>
        <taxon>Eukaryota</taxon>
        <taxon>Amoebozoa</taxon>
        <taxon>Discosea</taxon>
        <taxon>Longamoebia</taxon>
        <taxon>Centramoebida</taxon>
        <taxon>Acanthamoebidae</taxon>
        <taxon>Acanthamoeba</taxon>
    </lineage>
</organism>
<evidence type="ECO:0000313" key="2">
    <source>
        <dbReference type="Proteomes" id="UP000011083"/>
    </source>
</evidence>